<evidence type="ECO:0000313" key="3">
    <source>
        <dbReference type="Proteomes" id="UP000436088"/>
    </source>
</evidence>
<protein>
    <recommendedName>
        <fullName evidence="1">Reverse transcriptase zinc-binding domain-containing protein</fullName>
    </recommendedName>
</protein>
<reference evidence="2" key="1">
    <citation type="submission" date="2019-09" db="EMBL/GenBank/DDBJ databases">
        <title>Draft genome information of white flower Hibiscus syriacus.</title>
        <authorList>
            <person name="Kim Y.-M."/>
        </authorList>
    </citation>
    <scope>NUCLEOTIDE SEQUENCE [LARGE SCALE GENOMIC DNA]</scope>
    <source>
        <strain evidence="2">YM2019G1</strain>
    </source>
</reference>
<dbReference type="PANTHER" id="PTHR33116:SF78">
    <property type="entry name" value="OS12G0587133 PROTEIN"/>
    <property type="match status" value="1"/>
</dbReference>
<gene>
    <name evidence="2" type="ORF">F3Y22_tig00111427pilonHSYRG00503</name>
</gene>
<evidence type="ECO:0000259" key="1">
    <source>
        <dbReference type="Pfam" id="PF13966"/>
    </source>
</evidence>
<proteinExistence type="predicted"/>
<dbReference type="Pfam" id="PF13966">
    <property type="entry name" value="zf-RVT"/>
    <property type="match status" value="1"/>
</dbReference>
<dbReference type="InterPro" id="IPR026960">
    <property type="entry name" value="RVT-Znf"/>
</dbReference>
<accession>A0A6A2YKV2</accession>
<dbReference type="EMBL" id="VEPZ02001337">
    <property type="protein sequence ID" value="KAE8678334.1"/>
    <property type="molecule type" value="Genomic_DNA"/>
</dbReference>
<dbReference type="Proteomes" id="UP000436088">
    <property type="component" value="Unassembled WGS sequence"/>
</dbReference>
<dbReference type="AlphaFoldDB" id="A0A6A2YKV2"/>
<keyword evidence="3" id="KW-1185">Reference proteome</keyword>
<evidence type="ECO:0000313" key="2">
    <source>
        <dbReference type="EMBL" id="KAE8678334.1"/>
    </source>
</evidence>
<comment type="caution">
    <text evidence="2">The sequence shown here is derived from an EMBL/GenBank/DDBJ whole genome shotgun (WGS) entry which is preliminary data.</text>
</comment>
<sequence length="124" mass="14281">MPAIVASKLNKIIANFLWGANSSRAIHWVKWDEICTLKSLGGLGTVEDAVWKLVWAKQAPPKVEAFVWKAVRQRISSFVELDKRGVQNLGHCLCILCREELESSDHLFCQCKVSWEVWQRWRSN</sequence>
<feature type="domain" description="Reverse transcriptase zinc-binding" evidence="1">
    <location>
        <begin position="48"/>
        <end position="118"/>
    </location>
</feature>
<dbReference type="PANTHER" id="PTHR33116">
    <property type="entry name" value="REVERSE TRANSCRIPTASE ZINC-BINDING DOMAIN-CONTAINING PROTEIN-RELATED-RELATED"/>
    <property type="match status" value="1"/>
</dbReference>
<organism evidence="2 3">
    <name type="scientific">Hibiscus syriacus</name>
    <name type="common">Rose of Sharon</name>
    <dbReference type="NCBI Taxonomy" id="106335"/>
    <lineage>
        <taxon>Eukaryota</taxon>
        <taxon>Viridiplantae</taxon>
        <taxon>Streptophyta</taxon>
        <taxon>Embryophyta</taxon>
        <taxon>Tracheophyta</taxon>
        <taxon>Spermatophyta</taxon>
        <taxon>Magnoliopsida</taxon>
        <taxon>eudicotyledons</taxon>
        <taxon>Gunneridae</taxon>
        <taxon>Pentapetalae</taxon>
        <taxon>rosids</taxon>
        <taxon>malvids</taxon>
        <taxon>Malvales</taxon>
        <taxon>Malvaceae</taxon>
        <taxon>Malvoideae</taxon>
        <taxon>Hibiscus</taxon>
    </lineage>
</organism>
<name>A0A6A2YKV2_HIBSY</name>